<dbReference type="STRING" id="228230.RMCC_5560"/>
<evidence type="ECO:0000313" key="2">
    <source>
        <dbReference type="EMBL" id="GAS98595.1"/>
    </source>
</evidence>
<gene>
    <name evidence="2" type="ORF">RMCC_5560</name>
</gene>
<evidence type="ECO:0000256" key="1">
    <source>
        <dbReference type="SAM" id="MobiDB-lite"/>
    </source>
</evidence>
<dbReference type="AlphaFoldDB" id="A0A124E321"/>
<proteinExistence type="predicted"/>
<organism evidence="2 3">
    <name type="scientific">Mycolicibacterium canariasense</name>
    <name type="common">Mycobacterium canariasense</name>
    <dbReference type="NCBI Taxonomy" id="228230"/>
    <lineage>
        <taxon>Bacteria</taxon>
        <taxon>Bacillati</taxon>
        <taxon>Actinomycetota</taxon>
        <taxon>Actinomycetes</taxon>
        <taxon>Mycobacteriales</taxon>
        <taxon>Mycobacteriaceae</taxon>
        <taxon>Mycolicibacterium</taxon>
    </lineage>
</organism>
<name>A0A124E321_MYCCR</name>
<keyword evidence="3" id="KW-1185">Reference proteome</keyword>
<feature type="region of interest" description="Disordered" evidence="1">
    <location>
        <begin position="21"/>
        <end position="221"/>
    </location>
</feature>
<feature type="compositionally biased region" description="Gly residues" evidence="1">
    <location>
        <begin position="39"/>
        <end position="51"/>
    </location>
</feature>
<sequence length="336" mass="35494">MAASGVVAVVVAGLVVTTTDGPVVGVSALPGATADPTGPTGGPGGDGGLNGGQFQPPQMPSPPGGYNGGSYPQPGQSDYGVDINSPAAQAPEYSQAPPYPQQAGPQQQQPAHGTQPPNYDAPLQQQPSAAQQPSAPQTAAPQQQPQPNQTPQETQAPSQLPEQQPSQQPRMTNEPTNAPSQSAAPTQERDPSRQRIRKVTCDLNNPGDCRPDDAPRKMKQCETDPAVPDTALIIVFYGMGGVTLTCGDYFHILREHFQQNVTDEDRTNFLQCVSKTLFSGQEWERAKPPNIGRKFQNPTTGVWGYVSVRPDKTISTALTSGDGKDWGGCATHGFFS</sequence>
<feature type="compositionally biased region" description="Polar residues" evidence="1">
    <location>
        <begin position="170"/>
        <end position="185"/>
    </location>
</feature>
<feature type="compositionally biased region" description="Low complexity" evidence="1">
    <location>
        <begin position="21"/>
        <end position="38"/>
    </location>
</feature>
<comment type="caution">
    <text evidence="2">The sequence shown here is derived from an EMBL/GenBank/DDBJ whole genome shotgun (WGS) entry which is preliminary data.</text>
</comment>
<reference evidence="3" key="2">
    <citation type="submission" date="2016-02" db="EMBL/GenBank/DDBJ databases">
        <title>Draft genome sequence of five rapidly growing Mycobacterium species.</title>
        <authorList>
            <person name="Katahira K."/>
            <person name="Gotou Y."/>
            <person name="Iida K."/>
            <person name="Ogura Y."/>
            <person name="Hayashi T."/>
        </authorList>
    </citation>
    <scope>NUCLEOTIDE SEQUENCE [LARGE SCALE GENOMIC DNA]</scope>
    <source>
        <strain evidence="3">JCM15298</strain>
    </source>
</reference>
<dbReference type="Proteomes" id="UP000069443">
    <property type="component" value="Unassembled WGS sequence"/>
</dbReference>
<dbReference type="RefSeq" id="WP_131805405.1">
    <property type="nucleotide sequence ID" value="NZ_BCSY01000086.1"/>
</dbReference>
<evidence type="ECO:0000313" key="3">
    <source>
        <dbReference type="Proteomes" id="UP000069443"/>
    </source>
</evidence>
<protein>
    <submittedName>
        <fullName evidence="2">Surface antigen BspA-like</fullName>
    </submittedName>
</protein>
<accession>A0A124E321</accession>
<feature type="compositionally biased region" description="Basic and acidic residues" evidence="1">
    <location>
        <begin position="209"/>
        <end position="221"/>
    </location>
</feature>
<dbReference type="EMBL" id="BCSY01000086">
    <property type="protein sequence ID" value="GAS98595.1"/>
    <property type="molecule type" value="Genomic_DNA"/>
</dbReference>
<feature type="compositionally biased region" description="Low complexity" evidence="1">
    <location>
        <begin position="86"/>
        <end position="169"/>
    </location>
</feature>
<reference evidence="3" key="1">
    <citation type="journal article" date="2016" name="Genome Announc.">
        <title>Draft Genome Sequences of Five Rapidly Growing Mycobacterium Species, M. thermoresistibile, M. fortuitum subsp. acetamidolyticum, M. canariasense, M. brisbanense, and M. novocastrense.</title>
        <authorList>
            <person name="Katahira K."/>
            <person name="Ogura Y."/>
            <person name="Gotoh Y."/>
            <person name="Hayashi T."/>
        </authorList>
    </citation>
    <scope>NUCLEOTIDE SEQUENCE [LARGE SCALE GENOMIC DNA]</scope>
    <source>
        <strain evidence="3">JCM15298</strain>
    </source>
</reference>